<feature type="domain" description="TonB-dependent receptor-like beta-barrel" evidence="6">
    <location>
        <begin position="469"/>
        <end position="933"/>
    </location>
</feature>
<evidence type="ECO:0000313" key="8">
    <source>
        <dbReference type="EMBL" id="MBC6993980.1"/>
    </source>
</evidence>
<comment type="similarity">
    <text evidence="4">Belongs to the TonB-dependent receptor family.</text>
</comment>
<dbReference type="Pfam" id="PF00593">
    <property type="entry name" value="TonB_dep_Rec_b-barrel"/>
    <property type="match status" value="1"/>
</dbReference>
<dbReference type="PANTHER" id="PTHR40980">
    <property type="entry name" value="PLUG DOMAIN-CONTAINING PROTEIN"/>
    <property type="match status" value="1"/>
</dbReference>
<accession>A0A923PK09</accession>
<evidence type="ECO:0000313" key="9">
    <source>
        <dbReference type="Proteomes" id="UP000650081"/>
    </source>
</evidence>
<dbReference type="InterPro" id="IPR037066">
    <property type="entry name" value="Plug_dom_sf"/>
</dbReference>
<organism evidence="8 9">
    <name type="scientific">Neolewinella lacunae</name>
    <dbReference type="NCBI Taxonomy" id="1517758"/>
    <lineage>
        <taxon>Bacteria</taxon>
        <taxon>Pseudomonadati</taxon>
        <taxon>Bacteroidota</taxon>
        <taxon>Saprospiria</taxon>
        <taxon>Saprospirales</taxon>
        <taxon>Lewinellaceae</taxon>
        <taxon>Neolewinella</taxon>
    </lineage>
</organism>
<dbReference type="Pfam" id="PF13715">
    <property type="entry name" value="CarbopepD_reg_2"/>
    <property type="match status" value="1"/>
</dbReference>
<feature type="chain" id="PRO_5037265217" evidence="5">
    <location>
        <begin position="25"/>
        <end position="968"/>
    </location>
</feature>
<sequence length="968" mass="106068">MLKRILTIVVLLCAAGTIFSQKGAISGTVYDEKGEPLPAANILLEGTTIGATTDYIEGKYQFQADPGVYTIVASFLGYADVKITGVEIKANETKLLDIVFDPEAAGGVDLAEIVVTAEAMERGEVAVMKLRQNDVNAKDIISSQEMSSLGASTVSQALAKVTGTTVVGGKYVYVRGLGDRYSATTINGLRLPSIDPYRNSAQLDLIPTDILDNISASKTFTPNLPGDFTGGSVDVKIKALPERFTWGVSVGTSVNTQSNFQNDFLTYEGNAENTFGYASSNLDLPVDLDDQRYSDLGTFSRGAVRRARTDDELAASLEEVTDAFGSGFGIEEARSPMNYSVSANIGNQFKLGSMPLGVFATISASKDYFAYNGGITGQYLTPGLGATALQEVFDLRRDLSEESADLGGMVGLNLRLSPSSNISFYTLYSHQGTASVKISQGSYEAKGASGEADNNFVGRESAFLERELTDYVLQGEHTLRKLGNIKVDWTANYVTSSQQEPDFRYIEYIEQATSILNDPSQFRQPSRFFRDLADESYEGKLDFTVPFLAEASRANTIKFGGQYRTKERDFNERQVEYFQRAGNGQTFSELGGDFEQYFGDDNSGIIGGEPGSNEIGISIINTTSQGNSYVGTDEVAAGYLMATYEIGTRLKLTGGVRAENTRIDIASDIADIVDPSNRPLQVANIDTTNIMPAFNFVYKTMPNHNLRGSFSQTVARPNMRELAPFASFNGVDPDVVGNVNLQLSNIDNYDLRYEIFPENAPGEVISLSAFYKRFTNPIVVTFLPGGGGNQQFTWTNTEGANLYGIEFEIRKSLAFISPSLSNFTLSNNLAVIQSNQDIADRECEQGISLNENYVCERPFNGQSDFVFNANLAYRTPGENSWDAILAYNFFSDRLQSIGRPGTPDIFEQGRSQLDLSISKNFNNLKVSLRAQNLIDPDFRSYSTFLGQEYDFTRYQRGRTFSLSLSYGI</sequence>
<feature type="signal peptide" evidence="5">
    <location>
        <begin position="1"/>
        <end position="24"/>
    </location>
</feature>
<dbReference type="SUPFAM" id="SSF49464">
    <property type="entry name" value="Carboxypeptidase regulatory domain-like"/>
    <property type="match status" value="1"/>
</dbReference>
<evidence type="ECO:0000259" key="6">
    <source>
        <dbReference type="Pfam" id="PF00593"/>
    </source>
</evidence>
<dbReference type="Pfam" id="PF07715">
    <property type="entry name" value="Plug"/>
    <property type="match status" value="1"/>
</dbReference>
<evidence type="ECO:0000256" key="1">
    <source>
        <dbReference type="ARBA" id="ARBA00004442"/>
    </source>
</evidence>
<reference evidence="8" key="1">
    <citation type="submission" date="2020-08" db="EMBL/GenBank/DDBJ databases">
        <title>Lewinella bacteria from marine environments.</title>
        <authorList>
            <person name="Zhong Y."/>
        </authorList>
    </citation>
    <scope>NUCLEOTIDE SEQUENCE</scope>
    <source>
        <strain evidence="8">KCTC 42187</strain>
    </source>
</reference>
<dbReference type="GO" id="GO:0009279">
    <property type="term" value="C:cell outer membrane"/>
    <property type="evidence" value="ECO:0007669"/>
    <property type="project" value="UniProtKB-SubCell"/>
</dbReference>
<evidence type="ECO:0000256" key="4">
    <source>
        <dbReference type="RuleBase" id="RU003357"/>
    </source>
</evidence>
<dbReference type="Proteomes" id="UP000650081">
    <property type="component" value="Unassembled WGS sequence"/>
</dbReference>
<evidence type="ECO:0000256" key="2">
    <source>
        <dbReference type="ARBA" id="ARBA00023136"/>
    </source>
</evidence>
<dbReference type="InterPro" id="IPR012910">
    <property type="entry name" value="Plug_dom"/>
</dbReference>
<dbReference type="AlphaFoldDB" id="A0A923PK09"/>
<evidence type="ECO:0000256" key="5">
    <source>
        <dbReference type="SAM" id="SignalP"/>
    </source>
</evidence>
<keyword evidence="3" id="KW-0998">Cell outer membrane</keyword>
<dbReference type="InterPro" id="IPR036942">
    <property type="entry name" value="Beta-barrel_TonB_sf"/>
</dbReference>
<protein>
    <submittedName>
        <fullName evidence="8">TonB-dependent receptor</fullName>
    </submittedName>
</protein>
<feature type="domain" description="TonB-dependent receptor plug" evidence="7">
    <location>
        <begin position="137"/>
        <end position="221"/>
    </location>
</feature>
<keyword evidence="8" id="KW-0675">Receptor</keyword>
<comment type="caution">
    <text evidence="8">The sequence shown here is derived from an EMBL/GenBank/DDBJ whole genome shotgun (WGS) entry which is preliminary data.</text>
</comment>
<dbReference type="InterPro" id="IPR000531">
    <property type="entry name" value="Beta-barrel_TonB"/>
</dbReference>
<keyword evidence="9" id="KW-1185">Reference proteome</keyword>
<dbReference type="Gene3D" id="2.170.130.10">
    <property type="entry name" value="TonB-dependent receptor, plug domain"/>
    <property type="match status" value="1"/>
</dbReference>
<evidence type="ECO:0000259" key="7">
    <source>
        <dbReference type="Pfam" id="PF07715"/>
    </source>
</evidence>
<proteinExistence type="inferred from homology"/>
<gene>
    <name evidence="8" type="ORF">H9S92_07395</name>
</gene>
<dbReference type="EMBL" id="JACSIT010000084">
    <property type="protein sequence ID" value="MBC6993980.1"/>
    <property type="molecule type" value="Genomic_DNA"/>
</dbReference>
<dbReference type="RefSeq" id="WP_187466074.1">
    <property type="nucleotide sequence ID" value="NZ_JACSIT010000084.1"/>
</dbReference>
<keyword evidence="2 4" id="KW-0472">Membrane</keyword>
<comment type="subcellular location">
    <subcellularLocation>
        <location evidence="1 4">Cell outer membrane</location>
    </subcellularLocation>
</comment>
<dbReference type="Gene3D" id="2.40.170.20">
    <property type="entry name" value="TonB-dependent receptor, beta-barrel domain"/>
    <property type="match status" value="1"/>
</dbReference>
<dbReference type="SUPFAM" id="SSF56935">
    <property type="entry name" value="Porins"/>
    <property type="match status" value="1"/>
</dbReference>
<evidence type="ECO:0000256" key="3">
    <source>
        <dbReference type="ARBA" id="ARBA00023237"/>
    </source>
</evidence>
<dbReference type="Gene3D" id="2.60.40.1120">
    <property type="entry name" value="Carboxypeptidase-like, regulatory domain"/>
    <property type="match status" value="1"/>
</dbReference>
<keyword evidence="4" id="KW-0798">TonB box</keyword>
<dbReference type="PANTHER" id="PTHR40980:SF5">
    <property type="entry name" value="TONB-DEPENDENT RECEPTOR"/>
    <property type="match status" value="1"/>
</dbReference>
<name>A0A923PK09_9BACT</name>
<keyword evidence="5" id="KW-0732">Signal</keyword>
<dbReference type="InterPro" id="IPR008969">
    <property type="entry name" value="CarboxyPept-like_regulatory"/>
</dbReference>